<proteinExistence type="predicted"/>
<reference evidence="5 6" key="1">
    <citation type="submission" date="2016-12" db="EMBL/GenBank/DDBJ databases">
        <title>Izhakiella australiana sp. nov. of genus Izhakiella isolated from Australian desert.</title>
        <authorList>
            <person name="Ji M."/>
        </authorList>
    </citation>
    <scope>NUCLEOTIDE SEQUENCE [LARGE SCALE GENOMIC DNA]</scope>
    <source>
        <strain evidence="5 6">D4N98</strain>
    </source>
</reference>
<dbReference type="Pfam" id="PF07702">
    <property type="entry name" value="UTRA"/>
    <property type="match status" value="1"/>
</dbReference>
<dbReference type="OrthoDB" id="6626198at2"/>
<dbReference type="InterPro" id="IPR050679">
    <property type="entry name" value="Bact_HTH_transcr_reg"/>
</dbReference>
<evidence type="ECO:0000256" key="1">
    <source>
        <dbReference type="ARBA" id="ARBA00023015"/>
    </source>
</evidence>
<dbReference type="CDD" id="cd07377">
    <property type="entry name" value="WHTH_GntR"/>
    <property type="match status" value="1"/>
</dbReference>
<dbReference type="InterPro" id="IPR028978">
    <property type="entry name" value="Chorismate_lyase_/UTRA_dom_sf"/>
</dbReference>
<dbReference type="PANTHER" id="PTHR44846:SF1">
    <property type="entry name" value="MANNOSYL-D-GLYCERATE TRANSPORT_METABOLISM SYSTEM REPRESSOR MNGR-RELATED"/>
    <property type="match status" value="1"/>
</dbReference>
<dbReference type="GO" id="GO:0003700">
    <property type="term" value="F:DNA-binding transcription factor activity"/>
    <property type="evidence" value="ECO:0007669"/>
    <property type="project" value="InterPro"/>
</dbReference>
<dbReference type="InterPro" id="IPR036388">
    <property type="entry name" value="WH-like_DNA-bd_sf"/>
</dbReference>
<dbReference type="Gene3D" id="1.10.10.10">
    <property type="entry name" value="Winged helix-like DNA-binding domain superfamily/Winged helix DNA-binding domain"/>
    <property type="match status" value="1"/>
</dbReference>
<dbReference type="RefSeq" id="WP_078001104.1">
    <property type="nucleotide sequence ID" value="NZ_MRUL01000001.1"/>
</dbReference>
<evidence type="ECO:0000313" key="5">
    <source>
        <dbReference type="EMBL" id="OON42075.1"/>
    </source>
</evidence>
<organism evidence="5 6">
    <name type="scientific">Izhakiella australiensis</name>
    <dbReference type="NCBI Taxonomy" id="1926881"/>
    <lineage>
        <taxon>Bacteria</taxon>
        <taxon>Pseudomonadati</taxon>
        <taxon>Pseudomonadota</taxon>
        <taxon>Gammaproteobacteria</taxon>
        <taxon>Enterobacterales</taxon>
        <taxon>Erwiniaceae</taxon>
        <taxon>Izhakiella</taxon>
    </lineage>
</organism>
<sequence>MCAQGSRSSPVPLYLQIADAIRQRIMLDVWPAGSSIPTLEELALEFNVARVTVRQAVQLLTSEGILAPRRGKGTLVNGLSQLRIPVKMVATLDELGDMYRSTTPELLLMEEYARRPAMNKKEGKLCKNYIYMKRLHRQANIPYCVISIYLDERIFSLYPDQFRQQTVIPILLDNLRDQIKAVRQVMTLAGSDAETSHLLRIPISSPIANVRRLFTNHSDEIIYYAEVVYRGDAISLEMELKV</sequence>
<dbReference type="InterPro" id="IPR036390">
    <property type="entry name" value="WH_DNA-bd_sf"/>
</dbReference>
<comment type="caution">
    <text evidence="5">The sequence shown here is derived from an EMBL/GenBank/DDBJ whole genome shotgun (WGS) entry which is preliminary data.</text>
</comment>
<dbReference type="GO" id="GO:0003677">
    <property type="term" value="F:DNA binding"/>
    <property type="evidence" value="ECO:0007669"/>
    <property type="project" value="UniProtKB-KW"/>
</dbReference>
<dbReference type="GO" id="GO:0045892">
    <property type="term" value="P:negative regulation of DNA-templated transcription"/>
    <property type="evidence" value="ECO:0007669"/>
    <property type="project" value="TreeGrafter"/>
</dbReference>
<dbReference type="PROSITE" id="PS50949">
    <property type="entry name" value="HTH_GNTR"/>
    <property type="match status" value="1"/>
</dbReference>
<evidence type="ECO:0000259" key="4">
    <source>
        <dbReference type="PROSITE" id="PS50949"/>
    </source>
</evidence>
<dbReference type="STRING" id="1926881.BTJ39_02665"/>
<accession>A0A1S8YT76</accession>
<dbReference type="PANTHER" id="PTHR44846">
    <property type="entry name" value="MANNOSYL-D-GLYCERATE TRANSPORT/METABOLISM SYSTEM REPRESSOR MNGR-RELATED"/>
    <property type="match status" value="1"/>
</dbReference>
<dbReference type="Gene3D" id="3.40.1410.10">
    <property type="entry name" value="Chorismate lyase-like"/>
    <property type="match status" value="1"/>
</dbReference>
<dbReference type="SUPFAM" id="SSF46785">
    <property type="entry name" value="Winged helix' DNA-binding domain"/>
    <property type="match status" value="1"/>
</dbReference>
<evidence type="ECO:0000256" key="2">
    <source>
        <dbReference type="ARBA" id="ARBA00023125"/>
    </source>
</evidence>
<dbReference type="SMART" id="SM00345">
    <property type="entry name" value="HTH_GNTR"/>
    <property type="match status" value="1"/>
</dbReference>
<protein>
    <submittedName>
        <fullName evidence="5">GntR family transcriptional regulator</fullName>
    </submittedName>
</protein>
<dbReference type="SMART" id="SM00866">
    <property type="entry name" value="UTRA"/>
    <property type="match status" value="1"/>
</dbReference>
<dbReference type="InterPro" id="IPR011663">
    <property type="entry name" value="UTRA"/>
</dbReference>
<dbReference type="SUPFAM" id="SSF64288">
    <property type="entry name" value="Chorismate lyase-like"/>
    <property type="match status" value="1"/>
</dbReference>
<dbReference type="EMBL" id="MRUL01000001">
    <property type="protein sequence ID" value="OON42075.1"/>
    <property type="molecule type" value="Genomic_DNA"/>
</dbReference>
<keyword evidence="1" id="KW-0805">Transcription regulation</keyword>
<name>A0A1S8YT76_9GAMM</name>
<evidence type="ECO:0000313" key="6">
    <source>
        <dbReference type="Proteomes" id="UP000190667"/>
    </source>
</evidence>
<dbReference type="AlphaFoldDB" id="A0A1S8YT76"/>
<dbReference type="PRINTS" id="PR00035">
    <property type="entry name" value="HTHGNTR"/>
</dbReference>
<gene>
    <name evidence="5" type="ORF">BTJ39_02665</name>
</gene>
<evidence type="ECO:0000256" key="3">
    <source>
        <dbReference type="ARBA" id="ARBA00023163"/>
    </source>
</evidence>
<keyword evidence="6" id="KW-1185">Reference proteome</keyword>
<dbReference type="Proteomes" id="UP000190667">
    <property type="component" value="Unassembled WGS sequence"/>
</dbReference>
<dbReference type="Pfam" id="PF00392">
    <property type="entry name" value="GntR"/>
    <property type="match status" value="1"/>
</dbReference>
<keyword evidence="2" id="KW-0238">DNA-binding</keyword>
<dbReference type="InterPro" id="IPR000524">
    <property type="entry name" value="Tscrpt_reg_HTH_GntR"/>
</dbReference>
<feature type="domain" description="HTH gntR-type" evidence="4">
    <location>
        <begin position="11"/>
        <end position="79"/>
    </location>
</feature>
<keyword evidence="3" id="KW-0804">Transcription</keyword>